<protein>
    <submittedName>
        <fullName evidence="8">8455_t:CDS:1</fullName>
    </submittedName>
</protein>
<dbReference type="Proteomes" id="UP000789739">
    <property type="component" value="Unassembled WGS sequence"/>
</dbReference>
<dbReference type="EMBL" id="CAJVPI010000480">
    <property type="protein sequence ID" value="CAG8540247.1"/>
    <property type="molecule type" value="Genomic_DNA"/>
</dbReference>
<evidence type="ECO:0000256" key="6">
    <source>
        <dbReference type="SAM" id="Phobius"/>
    </source>
</evidence>
<sequence length="424" mass="46174">MRWILSFTAVILIGLVSGTQYLFSAYGPALADRLNLSSTQTNVIASAGNYGLFLSSPFNGYLADNYGPRRVCLAGSVLISASFLGLALTYNGVLPSSFLLCAVYLMLTGIASSAGFMSAFTTSAKNFPNLRGVGLSIPLACFALSASIFSLVNSLFFKDDTYRFLVFIAISTGLCQFIGAYLLDPISLESITDSDSRDDLNETTQRSSDASVEAETSGHGENRQLVQNEETPSLRRLSGVQSLEINTDSQLEQNEETPLLKRLPTEPDISGRRLLLNGDAQLLFLAIFFLGGAGLMYINNVGTIVKLLYVSSSGNSPNPSHELQHIQNLHVFLISIFSCIGRLSTGISSDITKSSEWFGLKQFGFNWGIMTCVSTAKVRVFREHGEWAFAIGSQVFGCATSIFVSSGLLRRVIKKDRRRLLQDE</sequence>
<dbReference type="SUPFAM" id="SSF103473">
    <property type="entry name" value="MFS general substrate transporter"/>
    <property type="match status" value="1"/>
</dbReference>
<evidence type="ECO:0000256" key="2">
    <source>
        <dbReference type="ARBA" id="ARBA00022692"/>
    </source>
</evidence>
<dbReference type="AlphaFoldDB" id="A0A9N9FJ44"/>
<feature type="transmembrane region" description="Helical" evidence="6">
    <location>
        <begin position="42"/>
        <end position="62"/>
    </location>
</feature>
<dbReference type="PANTHER" id="PTHR21576:SF158">
    <property type="entry name" value="RIBOSOMAL RNA-PROCESSING PROTEIN 12-LIKE CONSERVED DOMAIN-CONTAINING PROTEIN"/>
    <property type="match status" value="1"/>
</dbReference>
<gene>
    <name evidence="8" type="ORF">PBRASI_LOCUS4550</name>
</gene>
<dbReference type="OrthoDB" id="410267at2759"/>
<comment type="caution">
    <text evidence="8">The sequence shown here is derived from an EMBL/GenBank/DDBJ whole genome shotgun (WGS) entry which is preliminary data.</text>
</comment>
<feature type="transmembrane region" description="Helical" evidence="6">
    <location>
        <begin position="164"/>
        <end position="183"/>
    </location>
</feature>
<keyword evidence="7" id="KW-0732">Signal</keyword>
<dbReference type="Gene3D" id="1.20.1250.20">
    <property type="entry name" value="MFS general substrate transporter like domains"/>
    <property type="match status" value="1"/>
</dbReference>
<dbReference type="Pfam" id="PF07690">
    <property type="entry name" value="MFS_1"/>
    <property type="match status" value="1"/>
</dbReference>
<dbReference type="GO" id="GO:0000329">
    <property type="term" value="C:fungal-type vacuole membrane"/>
    <property type="evidence" value="ECO:0007669"/>
    <property type="project" value="TreeGrafter"/>
</dbReference>
<feature type="transmembrane region" description="Helical" evidence="6">
    <location>
        <begin position="132"/>
        <end position="152"/>
    </location>
</feature>
<organism evidence="8 9">
    <name type="scientific">Paraglomus brasilianum</name>
    <dbReference type="NCBI Taxonomy" id="144538"/>
    <lineage>
        <taxon>Eukaryota</taxon>
        <taxon>Fungi</taxon>
        <taxon>Fungi incertae sedis</taxon>
        <taxon>Mucoromycota</taxon>
        <taxon>Glomeromycotina</taxon>
        <taxon>Glomeromycetes</taxon>
        <taxon>Paraglomerales</taxon>
        <taxon>Paraglomeraceae</taxon>
        <taxon>Paraglomus</taxon>
    </lineage>
</organism>
<dbReference type="InterPro" id="IPR036259">
    <property type="entry name" value="MFS_trans_sf"/>
</dbReference>
<feature type="transmembrane region" description="Helical" evidence="6">
    <location>
        <begin position="96"/>
        <end position="120"/>
    </location>
</feature>
<keyword evidence="3 6" id="KW-1133">Transmembrane helix</keyword>
<evidence type="ECO:0000256" key="3">
    <source>
        <dbReference type="ARBA" id="ARBA00022989"/>
    </source>
</evidence>
<evidence type="ECO:0000313" key="9">
    <source>
        <dbReference type="Proteomes" id="UP000789739"/>
    </source>
</evidence>
<dbReference type="GO" id="GO:0022857">
    <property type="term" value="F:transmembrane transporter activity"/>
    <property type="evidence" value="ECO:0007669"/>
    <property type="project" value="InterPro"/>
</dbReference>
<proteinExistence type="predicted"/>
<feature type="signal peptide" evidence="7">
    <location>
        <begin position="1"/>
        <end position="18"/>
    </location>
</feature>
<evidence type="ECO:0000256" key="1">
    <source>
        <dbReference type="ARBA" id="ARBA00004141"/>
    </source>
</evidence>
<dbReference type="InterPro" id="IPR011701">
    <property type="entry name" value="MFS"/>
</dbReference>
<keyword evidence="2 6" id="KW-0812">Transmembrane</keyword>
<keyword evidence="9" id="KW-1185">Reference proteome</keyword>
<feature type="region of interest" description="Disordered" evidence="5">
    <location>
        <begin position="194"/>
        <end position="235"/>
    </location>
</feature>
<feature type="chain" id="PRO_5040389650" evidence="7">
    <location>
        <begin position="19"/>
        <end position="424"/>
    </location>
</feature>
<evidence type="ECO:0000256" key="5">
    <source>
        <dbReference type="SAM" id="MobiDB-lite"/>
    </source>
</evidence>
<accession>A0A9N9FJ44</accession>
<feature type="transmembrane region" description="Helical" evidence="6">
    <location>
        <begin position="387"/>
        <end position="409"/>
    </location>
</feature>
<evidence type="ECO:0000313" key="8">
    <source>
        <dbReference type="EMBL" id="CAG8540247.1"/>
    </source>
</evidence>
<reference evidence="8" key="1">
    <citation type="submission" date="2021-06" db="EMBL/GenBank/DDBJ databases">
        <authorList>
            <person name="Kallberg Y."/>
            <person name="Tangrot J."/>
            <person name="Rosling A."/>
        </authorList>
    </citation>
    <scope>NUCLEOTIDE SEQUENCE</scope>
    <source>
        <strain evidence="8">BR232B</strain>
    </source>
</reference>
<name>A0A9N9FJ44_9GLOM</name>
<dbReference type="PANTHER" id="PTHR21576">
    <property type="entry name" value="UNCHARACTERIZED NODULIN-LIKE PROTEIN"/>
    <property type="match status" value="1"/>
</dbReference>
<feature type="transmembrane region" description="Helical" evidence="6">
    <location>
        <begin position="71"/>
        <end position="90"/>
    </location>
</feature>
<evidence type="ECO:0000256" key="4">
    <source>
        <dbReference type="ARBA" id="ARBA00023136"/>
    </source>
</evidence>
<keyword evidence="4 6" id="KW-0472">Membrane</keyword>
<comment type="subcellular location">
    <subcellularLocation>
        <location evidence="1">Membrane</location>
        <topology evidence="1">Multi-pass membrane protein</topology>
    </subcellularLocation>
</comment>
<feature type="transmembrane region" description="Helical" evidence="6">
    <location>
        <begin position="282"/>
        <end position="309"/>
    </location>
</feature>
<evidence type="ECO:0000256" key="7">
    <source>
        <dbReference type="SAM" id="SignalP"/>
    </source>
</evidence>